<dbReference type="Proteomes" id="UP001239680">
    <property type="component" value="Unassembled WGS sequence"/>
</dbReference>
<evidence type="ECO:0000256" key="4">
    <source>
        <dbReference type="ARBA" id="ARBA00023136"/>
    </source>
</evidence>
<dbReference type="RefSeq" id="WP_306680155.1">
    <property type="nucleotide sequence ID" value="NZ_JAVDBT010000007.1"/>
</dbReference>
<accession>A0ABU0VXV9</accession>
<dbReference type="Pfam" id="PF13515">
    <property type="entry name" value="FUSC_2"/>
    <property type="match status" value="1"/>
</dbReference>
<dbReference type="InterPro" id="IPR049453">
    <property type="entry name" value="Memb_transporter_dom"/>
</dbReference>
<keyword evidence="8" id="KW-1185">Reference proteome</keyword>
<evidence type="ECO:0000259" key="6">
    <source>
        <dbReference type="Pfam" id="PF13515"/>
    </source>
</evidence>
<organism evidence="7 8">
    <name type="scientific">Pseudogemmobacter lacusdianii</name>
    <dbReference type="NCBI Taxonomy" id="3069608"/>
    <lineage>
        <taxon>Bacteria</taxon>
        <taxon>Pseudomonadati</taxon>
        <taxon>Pseudomonadota</taxon>
        <taxon>Alphaproteobacteria</taxon>
        <taxon>Rhodobacterales</taxon>
        <taxon>Paracoccaceae</taxon>
        <taxon>Pseudogemmobacter</taxon>
    </lineage>
</organism>
<feature type="transmembrane region" description="Helical" evidence="5">
    <location>
        <begin position="117"/>
        <end position="134"/>
    </location>
</feature>
<keyword evidence="3 5" id="KW-1133">Transmembrane helix</keyword>
<protein>
    <submittedName>
        <fullName evidence="7">FUSC family protein</fullName>
    </submittedName>
</protein>
<evidence type="ECO:0000256" key="2">
    <source>
        <dbReference type="ARBA" id="ARBA00022692"/>
    </source>
</evidence>
<proteinExistence type="predicted"/>
<feature type="transmembrane region" description="Helical" evidence="5">
    <location>
        <begin position="171"/>
        <end position="192"/>
    </location>
</feature>
<feature type="transmembrane region" description="Helical" evidence="5">
    <location>
        <begin position="67"/>
        <end position="84"/>
    </location>
</feature>
<feature type="domain" description="Integral membrane bound transporter" evidence="6">
    <location>
        <begin position="223"/>
        <end position="350"/>
    </location>
</feature>
<evidence type="ECO:0000256" key="3">
    <source>
        <dbReference type="ARBA" id="ARBA00022989"/>
    </source>
</evidence>
<gene>
    <name evidence="7" type="ORF">Q9295_08740</name>
</gene>
<comment type="subcellular location">
    <subcellularLocation>
        <location evidence="1">Membrane</location>
        <topology evidence="1">Multi-pass membrane protein</topology>
    </subcellularLocation>
</comment>
<feature type="transmembrane region" description="Helical" evidence="5">
    <location>
        <begin position="91"/>
        <end position="111"/>
    </location>
</feature>
<sequence length="371" mass="39779">MSRPTRPQRRLRRRDAMRFLAHPRRLRGSLRLSPQPWLRNSALVALQMAFIVAIALPLVLISPWPGMVGYASLGALVGLFGRFAERGRRVWVLLMAGLIQCGGILVMSLVSWSGAPMVAQLAALALLAGLLHVLSVRLRLGPPGGIILTFAAAAALSPPADLWAITERLAAAGAVALFALVLCTATEAWRLVRPVAEGYPGDHPPPGYDLRAATLRIIIAAYLAALICLGLGANYPVWASLGAMAVLQGAQLHVSTSRAFQRVFGTIFGAGIAWVVLTIDPHIGFYVLMLVLLQFGTELVIGSNYALAQVFVTPMALLMTHLAAPDRSSAEIAPERVMDTIVGAFVGLAVGLVFSTLEDRKMLARQHRRGL</sequence>
<feature type="transmembrane region" description="Helical" evidence="5">
    <location>
        <begin position="213"/>
        <end position="235"/>
    </location>
</feature>
<reference evidence="7 8" key="1">
    <citation type="submission" date="2023-08" db="EMBL/GenBank/DDBJ databases">
        <title>Characterization of two Paracoccaceae strains isolated from Phycosphere and proposal of Xinfangfangia lacusdiani sp. nov.</title>
        <authorList>
            <person name="Deng Y."/>
            <person name="Zhang Y.Q."/>
        </authorList>
    </citation>
    <scope>NUCLEOTIDE SEQUENCE [LARGE SCALE GENOMIC DNA]</scope>
    <source>
        <strain evidence="7 8">CPCC 101601</strain>
    </source>
</reference>
<name>A0ABU0VXV9_9RHOB</name>
<feature type="transmembrane region" description="Helical" evidence="5">
    <location>
        <begin position="267"/>
        <end position="293"/>
    </location>
</feature>
<evidence type="ECO:0000313" key="8">
    <source>
        <dbReference type="Proteomes" id="UP001239680"/>
    </source>
</evidence>
<comment type="caution">
    <text evidence="7">The sequence shown here is derived from an EMBL/GenBank/DDBJ whole genome shotgun (WGS) entry which is preliminary data.</text>
</comment>
<evidence type="ECO:0000256" key="5">
    <source>
        <dbReference type="SAM" id="Phobius"/>
    </source>
</evidence>
<dbReference type="EMBL" id="JAVDBT010000007">
    <property type="protein sequence ID" value="MDQ2066458.1"/>
    <property type="molecule type" value="Genomic_DNA"/>
</dbReference>
<evidence type="ECO:0000256" key="1">
    <source>
        <dbReference type="ARBA" id="ARBA00004141"/>
    </source>
</evidence>
<feature type="transmembrane region" description="Helical" evidence="5">
    <location>
        <begin position="37"/>
        <end position="61"/>
    </location>
</feature>
<keyword evidence="4 5" id="KW-0472">Membrane</keyword>
<feature type="transmembrane region" description="Helical" evidence="5">
    <location>
        <begin position="336"/>
        <end position="357"/>
    </location>
</feature>
<keyword evidence="2 5" id="KW-0812">Transmembrane</keyword>
<feature type="transmembrane region" description="Helical" evidence="5">
    <location>
        <begin position="146"/>
        <end position="165"/>
    </location>
</feature>
<feature type="transmembrane region" description="Helical" evidence="5">
    <location>
        <begin position="305"/>
        <end position="324"/>
    </location>
</feature>
<evidence type="ECO:0000313" key="7">
    <source>
        <dbReference type="EMBL" id="MDQ2066458.1"/>
    </source>
</evidence>